<evidence type="ECO:0008006" key="3">
    <source>
        <dbReference type="Google" id="ProtNLM"/>
    </source>
</evidence>
<reference evidence="1 2" key="1">
    <citation type="submission" date="2018-07" db="EMBL/GenBank/DDBJ databases">
        <title>Dyella monticola sp. nov. and Dyella psychrodurans sp. nov. isolated from monsoon evergreen broad-leaved forest soil of Dinghu Mountain, China.</title>
        <authorList>
            <person name="Gao Z."/>
            <person name="Qiu L."/>
        </authorList>
    </citation>
    <scope>NUCLEOTIDE SEQUENCE [LARGE SCALE GENOMIC DNA]</scope>
    <source>
        <strain evidence="1 2">4MSK11</strain>
    </source>
</reference>
<dbReference type="AlphaFoldDB" id="A0A370WW56"/>
<keyword evidence="2" id="KW-1185">Reference proteome</keyword>
<protein>
    <recommendedName>
        <fullName evidence="3">Lipoprotein</fullName>
    </recommendedName>
</protein>
<evidence type="ECO:0000313" key="2">
    <source>
        <dbReference type="Proteomes" id="UP000255334"/>
    </source>
</evidence>
<organism evidence="1 2">
    <name type="scientific">Dyella psychrodurans</name>
    <dbReference type="NCBI Taxonomy" id="1927960"/>
    <lineage>
        <taxon>Bacteria</taxon>
        <taxon>Pseudomonadati</taxon>
        <taxon>Pseudomonadota</taxon>
        <taxon>Gammaproteobacteria</taxon>
        <taxon>Lysobacterales</taxon>
        <taxon>Rhodanobacteraceae</taxon>
        <taxon>Dyella</taxon>
    </lineage>
</organism>
<sequence>MKRFLMVGAAAALLGACGGQNVQVQAPLGDLVKPSGAPWLTVAGGTDKLDVRGLDHKVTLEPAPGVSAAFQSQLGARLQSDYFQDLVVTCTALTTTLRVDEDKAPGNLSMDLGLHCAFWSKGFDTNHDYKAQVSTAVTSGSGDGGYAQALPKLLSDSADDIASQLRGDLQKLKR</sequence>
<dbReference type="Proteomes" id="UP000255334">
    <property type="component" value="Unassembled WGS sequence"/>
</dbReference>
<accession>A0A370WW56</accession>
<evidence type="ECO:0000313" key="1">
    <source>
        <dbReference type="EMBL" id="RDS80330.1"/>
    </source>
</evidence>
<dbReference type="OrthoDB" id="5956785at2"/>
<name>A0A370WW56_9GAMM</name>
<dbReference type="PROSITE" id="PS51257">
    <property type="entry name" value="PROKAR_LIPOPROTEIN"/>
    <property type="match status" value="1"/>
</dbReference>
<dbReference type="RefSeq" id="WP_115479785.1">
    <property type="nucleotide sequence ID" value="NZ_QRBF01000010.1"/>
</dbReference>
<proteinExistence type="predicted"/>
<comment type="caution">
    <text evidence="1">The sequence shown here is derived from an EMBL/GenBank/DDBJ whole genome shotgun (WGS) entry which is preliminary data.</text>
</comment>
<gene>
    <name evidence="1" type="ORF">DWU99_19600</name>
</gene>
<dbReference type="EMBL" id="QRBF01000010">
    <property type="protein sequence ID" value="RDS80330.1"/>
    <property type="molecule type" value="Genomic_DNA"/>
</dbReference>